<reference evidence="1" key="1">
    <citation type="submission" date="2020-11" db="EMBL/GenBank/DDBJ databases">
        <authorList>
            <person name="Whitehead M."/>
        </authorList>
    </citation>
    <scope>NUCLEOTIDE SEQUENCE</scope>
    <source>
        <strain evidence="1">EGII</strain>
    </source>
</reference>
<dbReference type="Proteomes" id="UP000606786">
    <property type="component" value="Unassembled WGS sequence"/>
</dbReference>
<name>A0A811TXA0_CERCA</name>
<dbReference type="AlphaFoldDB" id="A0A811TXA0"/>
<keyword evidence="2" id="KW-1185">Reference proteome</keyword>
<proteinExistence type="predicted"/>
<sequence>QQHARLPQTQPIGCCGGAGRYWSVDDDDDGCRCAHSVSCVSTRITAVPAANGDLLLHTYVTCLSTLHWHFDNQLMRD</sequence>
<comment type="caution">
    <text evidence="1">The sequence shown here is derived from an EMBL/GenBank/DDBJ whole genome shotgun (WGS) entry which is preliminary data.</text>
</comment>
<dbReference type="EMBL" id="CAJHJT010000001">
    <property type="protein sequence ID" value="CAD6991369.1"/>
    <property type="molecule type" value="Genomic_DNA"/>
</dbReference>
<evidence type="ECO:0000313" key="1">
    <source>
        <dbReference type="EMBL" id="CAD6991369.1"/>
    </source>
</evidence>
<gene>
    <name evidence="1" type="ORF">CCAP1982_LOCUS299</name>
</gene>
<accession>A0A811TXA0</accession>
<evidence type="ECO:0000313" key="2">
    <source>
        <dbReference type="Proteomes" id="UP000606786"/>
    </source>
</evidence>
<protein>
    <submittedName>
        <fullName evidence="1">(Mediterranean fruit fly) hypothetical protein</fullName>
    </submittedName>
</protein>
<feature type="non-terminal residue" evidence="1">
    <location>
        <position position="1"/>
    </location>
</feature>
<organism evidence="1 2">
    <name type="scientific">Ceratitis capitata</name>
    <name type="common">Mediterranean fruit fly</name>
    <name type="synonym">Tephritis capitata</name>
    <dbReference type="NCBI Taxonomy" id="7213"/>
    <lineage>
        <taxon>Eukaryota</taxon>
        <taxon>Metazoa</taxon>
        <taxon>Ecdysozoa</taxon>
        <taxon>Arthropoda</taxon>
        <taxon>Hexapoda</taxon>
        <taxon>Insecta</taxon>
        <taxon>Pterygota</taxon>
        <taxon>Neoptera</taxon>
        <taxon>Endopterygota</taxon>
        <taxon>Diptera</taxon>
        <taxon>Brachycera</taxon>
        <taxon>Muscomorpha</taxon>
        <taxon>Tephritoidea</taxon>
        <taxon>Tephritidae</taxon>
        <taxon>Ceratitis</taxon>
        <taxon>Ceratitis</taxon>
    </lineage>
</organism>